<evidence type="ECO:0000313" key="6">
    <source>
        <dbReference type="Proteomes" id="UP000324907"/>
    </source>
</evidence>
<dbReference type="PROSITE" id="PS51183">
    <property type="entry name" value="JMJN"/>
    <property type="match status" value="1"/>
</dbReference>
<evidence type="ECO:0000256" key="1">
    <source>
        <dbReference type="SAM" id="MobiDB-lite"/>
    </source>
</evidence>
<reference evidence="6 7" key="1">
    <citation type="submission" date="2019-07" db="EMBL/GenBank/DDBJ databases">
        <title>Genomes of Cafeteria roenbergensis.</title>
        <authorList>
            <person name="Fischer M.G."/>
            <person name="Hackl T."/>
            <person name="Roman M."/>
        </authorList>
    </citation>
    <scope>NUCLEOTIDE SEQUENCE [LARGE SCALE GENOMIC DNA]</scope>
    <source>
        <strain evidence="4 7">Cflag</strain>
        <strain evidence="5 6">RCC970-E3</strain>
    </source>
</reference>
<dbReference type="GO" id="GO:0010468">
    <property type="term" value="P:regulation of gene expression"/>
    <property type="evidence" value="ECO:0007669"/>
    <property type="project" value="TreeGrafter"/>
</dbReference>
<evidence type="ECO:0000313" key="4">
    <source>
        <dbReference type="EMBL" id="KAA0167454.1"/>
    </source>
</evidence>
<dbReference type="Pfam" id="PF02375">
    <property type="entry name" value="JmjN"/>
    <property type="match status" value="1"/>
</dbReference>
<dbReference type="EMBL" id="VLTL01000001">
    <property type="protein sequence ID" value="KAA0172369.1"/>
    <property type="molecule type" value="Genomic_DNA"/>
</dbReference>
<evidence type="ECO:0008006" key="8">
    <source>
        <dbReference type="Google" id="ProtNLM"/>
    </source>
</evidence>
<dbReference type="GO" id="GO:0032452">
    <property type="term" value="F:histone demethylase activity"/>
    <property type="evidence" value="ECO:0007669"/>
    <property type="project" value="TreeGrafter"/>
</dbReference>
<dbReference type="InterPro" id="IPR003347">
    <property type="entry name" value="JmjC_dom"/>
</dbReference>
<sequence>MPEPCSAEEERLLRIAVEVSRRDQGMEAVRAPECPVFTPTVEEFRDPMAYMRKIAPVGWKHGIVKIVPPVGWRPACGVTKRMASRPLATRKQLVHELQEGREFDDGKDYTLPEYKAMADRFAATRFPELSATTASAPAKPEPAYWARPHATRDLGPPSSCMQLAPRVEDAYWRIVEARELEVVVEYGNDQDVRVNGSGFSFPDPGDACAGDPDRVPVDFRDPQFYKRSGWNLNVMPFAKGSLLAYMKEKVAGINVPWLYVGMLFASFAWHTEDNYLYSVNYMHYGTAKTWYGIPASGASAFDATVREHLFEQFKQEPDHIHKLTTVFSPAKVQAAGIPVVHTVQEPGQFVITFPRSYHSGFSHGFNIAEACNFALADWVPMGRLAIRHYETVARDNCFSQEEILLRAAAAPDKLDAQACSLLAADLRIIAEQARIDLESFLALPGVSKAQVVLLSEDHQRYNCAVSRRLCHVSAVVCESEACRLEAEKARIEARRVFAKERAALIAVGVDPTGIVESDPQHQVVLPRFADELCDCKLSNLRMVVWFTEEMILGLCAKLEARRDELLRDVARVKTEPVGASQGPCASSAAVGVRRSPLLAAVPGPSVPSSSSSSACVQAELRHSARDRSSAAMVSAARSASTSPMGGDAVQERGAKHDATRGAATARFSTPPRGNTMSASDSPMTAVSSAPAAADCDALGDAA</sequence>
<protein>
    <recommendedName>
        <fullName evidence="8">JmjC domain-containing protein</fullName>
    </recommendedName>
</protein>
<feature type="compositionally biased region" description="Low complexity" evidence="1">
    <location>
        <begin position="601"/>
        <end position="616"/>
    </location>
</feature>
<dbReference type="GO" id="GO:0005634">
    <property type="term" value="C:nucleus"/>
    <property type="evidence" value="ECO:0007669"/>
    <property type="project" value="TreeGrafter"/>
</dbReference>
<feature type="compositionally biased region" description="Low complexity" evidence="1">
    <location>
        <begin position="629"/>
        <end position="642"/>
    </location>
</feature>
<dbReference type="Gene3D" id="2.60.120.650">
    <property type="entry name" value="Cupin"/>
    <property type="match status" value="1"/>
</dbReference>
<dbReference type="SUPFAM" id="SSF51197">
    <property type="entry name" value="Clavaminate synthase-like"/>
    <property type="match status" value="1"/>
</dbReference>
<comment type="caution">
    <text evidence="5">The sequence shown here is derived from an EMBL/GenBank/DDBJ whole genome shotgun (WGS) entry which is preliminary data.</text>
</comment>
<dbReference type="AlphaFoldDB" id="A0A5A8E4K8"/>
<name>A0A5A8E4K8_CAFRO</name>
<feature type="compositionally biased region" description="Low complexity" evidence="1">
    <location>
        <begin position="689"/>
        <end position="702"/>
    </location>
</feature>
<organism evidence="5 6">
    <name type="scientific">Cafeteria roenbergensis</name>
    <name type="common">Marine flagellate</name>
    <dbReference type="NCBI Taxonomy" id="33653"/>
    <lineage>
        <taxon>Eukaryota</taxon>
        <taxon>Sar</taxon>
        <taxon>Stramenopiles</taxon>
        <taxon>Bigyra</taxon>
        <taxon>Opalozoa</taxon>
        <taxon>Bicosoecida</taxon>
        <taxon>Cafeteriaceae</taxon>
        <taxon>Cafeteria</taxon>
    </lineage>
</organism>
<feature type="compositionally biased region" description="Polar residues" evidence="1">
    <location>
        <begin position="671"/>
        <end position="687"/>
    </location>
</feature>
<accession>A0A5A8E4K8</accession>
<dbReference type="Pfam" id="PF21323">
    <property type="entry name" value="KDM5_C-hel"/>
    <property type="match status" value="1"/>
</dbReference>
<dbReference type="InterPro" id="IPR048615">
    <property type="entry name" value="KDM5_C-hel"/>
</dbReference>
<dbReference type="PROSITE" id="PS51184">
    <property type="entry name" value="JMJC"/>
    <property type="match status" value="1"/>
</dbReference>
<evidence type="ECO:0000259" key="3">
    <source>
        <dbReference type="PROSITE" id="PS51184"/>
    </source>
</evidence>
<dbReference type="EMBL" id="VLTM01000005">
    <property type="protein sequence ID" value="KAA0167454.1"/>
    <property type="molecule type" value="Genomic_DNA"/>
</dbReference>
<feature type="region of interest" description="Disordered" evidence="1">
    <location>
        <begin position="601"/>
        <end position="702"/>
    </location>
</feature>
<dbReference type="Proteomes" id="UP000325113">
    <property type="component" value="Unassembled WGS sequence"/>
</dbReference>
<dbReference type="PANTHER" id="PTHR10694">
    <property type="entry name" value="LYSINE-SPECIFIC DEMETHYLASE"/>
    <property type="match status" value="1"/>
</dbReference>
<evidence type="ECO:0000259" key="2">
    <source>
        <dbReference type="PROSITE" id="PS51183"/>
    </source>
</evidence>
<feature type="domain" description="JmjN" evidence="2">
    <location>
        <begin position="34"/>
        <end position="75"/>
    </location>
</feature>
<feature type="compositionally biased region" description="Basic and acidic residues" evidence="1">
    <location>
        <begin position="649"/>
        <end position="659"/>
    </location>
</feature>
<dbReference type="SMART" id="SM00558">
    <property type="entry name" value="JmjC"/>
    <property type="match status" value="1"/>
</dbReference>
<dbReference type="GO" id="GO:0000785">
    <property type="term" value="C:chromatin"/>
    <property type="evidence" value="ECO:0007669"/>
    <property type="project" value="TreeGrafter"/>
</dbReference>
<proteinExistence type="predicted"/>
<dbReference type="InterPro" id="IPR003349">
    <property type="entry name" value="JmjN"/>
</dbReference>
<feature type="compositionally biased region" description="Basic and acidic residues" evidence="1">
    <location>
        <begin position="619"/>
        <end position="628"/>
    </location>
</feature>
<dbReference type="Proteomes" id="UP000324907">
    <property type="component" value="Unassembled WGS sequence"/>
</dbReference>
<gene>
    <name evidence="5" type="ORF">FNF28_00052</name>
    <name evidence="4" type="ORF">FNF31_00893</name>
</gene>
<evidence type="ECO:0000313" key="5">
    <source>
        <dbReference type="EMBL" id="KAA0172369.1"/>
    </source>
</evidence>
<evidence type="ECO:0000313" key="7">
    <source>
        <dbReference type="Proteomes" id="UP000325113"/>
    </source>
</evidence>
<dbReference type="Pfam" id="PF02373">
    <property type="entry name" value="JmjC"/>
    <property type="match status" value="1"/>
</dbReference>
<feature type="domain" description="JmjC" evidence="3">
    <location>
        <begin position="224"/>
        <end position="390"/>
    </location>
</feature>
<dbReference type="SMART" id="SM00545">
    <property type="entry name" value="JmjN"/>
    <property type="match status" value="1"/>
</dbReference>